<name>A0ACC2NCJ0_9HYME</name>
<organism evidence="1 2">
    <name type="scientific">Eretmocerus hayati</name>
    <dbReference type="NCBI Taxonomy" id="131215"/>
    <lineage>
        <taxon>Eukaryota</taxon>
        <taxon>Metazoa</taxon>
        <taxon>Ecdysozoa</taxon>
        <taxon>Arthropoda</taxon>
        <taxon>Hexapoda</taxon>
        <taxon>Insecta</taxon>
        <taxon>Pterygota</taxon>
        <taxon>Neoptera</taxon>
        <taxon>Endopterygota</taxon>
        <taxon>Hymenoptera</taxon>
        <taxon>Apocrita</taxon>
        <taxon>Proctotrupomorpha</taxon>
        <taxon>Chalcidoidea</taxon>
        <taxon>Aphelinidae</taxon>
        <taxon>Aphelininae</taxon>
        <taxon>Eretmocerus</taxon>
    </lineage>
</organism>
<dbReference type="EMBL" id="CM056744">
    <property type="protein sequence ID" value="KAJ8668044.1"/>
    <property type="molecule type" value="Genomic_DNA"/>
</dbReference>
<gene>
    <name evidence="1" type="ORF">QAD02_009707</name>
</gene>
<sequence>MMIPAESRSSSPKPSNPLLVRDYTNLLNTNKVKEEEEKTTTKSLSPEAYPHLYEAGPSHESRRTQNPDIVTQSSSAIKPTKKSKAKKQPAPCNLCGKMFADKYILNKHHMRFHETVGKYPCEICHKVFKGASNLNAHKQTHTDEKLYKCEHCKSCYKNKRYLMNHIMSLHLSKKFFSCKICSKSYKHGSGLNRHMRVHKDKKPHSCEICGKNFRDETILKTHMVTHTGEKKFSCKRCDKSYTQKYRLDLHTRTHQRDRLLSHTSHGDETNVSDTIDPSLSGCSSQPDTALKHEDSFNQVFQRMPETCDVCLIPNSCDEQREHEEVLQSYFQGISADRTANPEISRPLTRIVLESNHGSSCHDLNAMRNQVDRVIEQVHGTNPRPDEVSNIEGELSVSDYSEMIGVGEEIERLYREIVMQGCNEESEDEKDA</sequence>
<reference evidence="1" key="1">
    <citation type="submission" date="2023-04" db="EMBL/GenBank/DDBJ databases">
        <title>A chromosome-level genome assembly of the parasitoid wasp Eretmocerus hayati.</title>
        <authorList>
            <person name="Zhong Y."/>
            <person name="Liu S."/>
            <person name="Liu Y."/>
        </authorList>
    </citation>
    <scope>NUCLEOTIDE SEQUENCE</scope>
    <source>
        <strain evidence="1">ZJU_SS_LIU_2023</strain>
    </source>
</reference>
<keyword evidence="2" id="KW-1185">Reference proteome</keyword>
<proteinExistence type="predicted"/>
<protein>
    <submittedName>
        <fullName evidence="1">Uncharacterized protein</fullName>
    </submittedName>
</protein>
<evidence type="ECO:0000313" key="1">
    <source>
        <dbReference type="EMBL" id="KAJ8668044.1"/>
    </source>
</evidence>
<dbReference type="Proteomes" id="UP001239111">
    <property type="component" value="Chromosome 4"/>
</dbReference>
<comment type="caution">
    <text evidence="1">The sequence shown here is derived from an EMBL/GenBank/DDBJ whole genome shotgun (WGS) entry which is preliminary data.</text>
</comment>
<accession>A0ACC2NCJ0</accession>
<evidence type="ECO:0000313" key="2">
    <source>
        <dbReference type="Proteomes" id="UP001239111"/>
    </source>
</evidence>